<dbReference type="Gene3D" id="1.10.357.10">
    <property type="entry name" value="Tetracycline Repressor, domain 2"/>
    <property type="match status" value="1"/>
</dbReference>
<proteinExistence type="predicted"/>
<evidence type="ECO:0000256" key="3">
    <source>
        <dbReference type="SAM" id="MobiDB-lite"/>
    </source>
</evidence>
<dbReference type="AlphaFoldDB" id="A0A285KU12"/>
<dbReference type="InterPro" id="IPR001647">
    <property type="entry name" value="HTH_TetR"/>
</dbReference>
<dbReference type="InterPro" id="IPR009057">
    <property type="entry name" value="Homeodomain-like_sf"/>
</dbReference>
<evidence type="ECO:0000256" key="1">
    <source>
        <dbReference type="ARBA" id="ARBA00023125"/>
    </source>
</evidence>
<dbReference type="PANTHER" id="PTHR43479">
    <property type="entry name" value="ACREF/ENVCD OPERON REPRESSOR-RELATED"/>
    <property type="match status" value="1"/>
</dbReference>
<accession>A0A285KU12</accession>
<reference evidence="5 6" key="1">
    <citation type="submission" date="2017-09" db="EMBL/GenBank/DDBJ databases">
        <authorList>
            <person name="Ehlers B."/>
            <person name="Leendertz F.H."/>
        </authorList>
    </citation>
    <scope>NUCLEOTIDE SEQUENCE [LARGE SCALE GENOMIC DNA]</scope>
    <source>
        <strain evidence="5 6">DSM 45537</strain>
    </source>
</reference>
<evidence type="ECO:0000259" key="4">
    <source>
        <dbReference type="PROSITE" id="PS50977"/>
    </source>
</evidence>
<name>A0A285KU12_9NOCA</name>
<dbReference type="SUPFAM" id="SSF46689">
    <property type="entry name" value="Homeodomain-like"/>
    <property type="match status" value="1"/>
</dbReference>
<dbReference type="STRING" id="1379680.GCA_001612615_00381"/>
<keyword evidence="6" id="KW-1185">Reference proteome</keyword>
<dbReference type="PANTHER" id="PTHR43479:SF11">
    <property type="entry name" value="ACREF_ENVCD OPERON REPRESSOR-RELATED"/>
    <property type="match status" value="1"/>
</dbReference>
<dbReference type="GO" id="GO:0003677">
    <property type="term" value="F:DNA binding"/>
    <property type="evidence" value="ECO:0007669"/>
    <property type="project" value="UniProtKB-UniRule"/>
</dbReference>
<dbReference type="InterPro" id="IPR050624">
    <property type="entry name" value="HTH-type_Tx_Regulator"/>
</dbReference>
<sequence>MSGRHYCESVQTGQESDDAGPRIWGGTTLTERREARRSALLEAALDLIGEAGAAGVTMRAVCRRANLTDRYFYESFSSRDELLDVLYRQVADEFLEPMTAFASADDPSRDRALAEVLVDKVLEDPRKSRLFLVEPYSSTGLGQTTIAVMPAFTRLIQDHLFAHIADPVRRRLAAVSMASGNAGMFSAWLNGSLRASREQIVDHCVATITAYRSIYHS</sequence>
<evidence type="ECO:0000256" key="2">
    <source>
        <dbReference type="PROSITE-ProRule" id="PRU00335"/>
    </source>
</evidence>
<organism evidence="5 6">
    <name type="scientific">Nocardia amikacinitolerans</name>
    <dbReference type="NCBI Taxonomy" id="756689"/>
    <lineage>
        <taxon>Bacteria</taxon>
        <taxon>Bacillati</taxon>
        <taxon>Actinomycetota</taxon>
        <taxon>Actinomycetes</taxon>
        <taxon>Mycobacteriales</taxon>
        <taxon>Nocardiaceae</taxon>
        <taxon>Nocardia</taxon>
    </lineage>
</organism>
<evidence type="ECO:0000313" key="6">
    <source>
        <dbReference type="Proteomes" id="UP000219565"/>
    </source>
</evidence>
<dbReference type="EMBL" id="OBEG01000001">
    <property type="protein sequence ID" value="SNY76109.1"/>
    <property type="molecule type" value="Genomic_DNA"/>
</dbReference>
<keyword evidence="1 2" id="KW-0238">DNA-binding</keyword>
<feature type="DNA-binding region" description="H-T-H motif" evidence="2">
    <location>
        <begin position="57"/>
        <end position="76"/>
    </location>
</feature>
<gene>
    <name evidence="5" type="ORF">SAMN04244553_0644</name>
</gene>
<feature type="domain" description="HTH tetR-type" evidence="4">
    <location>
        <begin position="34"/>
        <end position="94"/>
    </location>
</feature>
<protein>
    <submittedName>
        <fullName evidence="5">Transcriptional regulator, TetR family</fullName>
    </submittedName>
</protein>
<dbReference type="Pfam" id="PF00440">
    <property type="entry name" value="TetR_N"/>
    <property type="match status" value="1"/>
</dbReference>
<dbReference type="PROSITE" id="PS50977">
    <property type="entry name" value="HTH_TETR_2"/>
    <property type="match status" value="1"/>
</dbReference>
<evidence type="ECO:0000313" key="5">
    <source>
        <dbReference type="EMBL" id="SNY76109.1"/>
    </source>
</evidence>
<feature type="region of interest" description="Disordered" evidence="3">
    <location>
        <begin position="1"/>
        <end position="23"/>
    </location>
</feature>
<dbReference type="Proteomes" id="UP000219565">
    <property type="component" value="Unassembled WGS sequence"/>
</dbReference>